<sequence>MKRTPLSRGIALAIGAGLVGLVAGGASVLVAAPSDAAGRAAAVAVAPHPVNGDVLHVGPNGTFGGIVDCPAGEVVTGGGGYASDPYALRLSSSYQSGPGAWVAYGQNVGSRTVDVYAQAICTRP</sequence>
<dbReference type="EMBL" id="JAVRFI010000012">
    <property type="protein sequence ID" value="MDT0451335.1"/>
    <property type="molecule type" value="Genomic_DNA"/>
</dbReference>
<protein>
    <submittedName>
        <fullName evidence="1">Uncharacterized protein</fullName>
    </submittedName>
</protein>
<name>A0ABU2SU19_9ACTN</name>
<evidence type="ECO:0000313" key="1">
    <source>
        <dbReference type="EMBL" id="MDT0451335.1"/>
    </source>
</evidence>
<reference evidence="1" key="1">
    <citation type="submission" date="2024-05" db="EMBL/GenBank/DDBJ databases">
        <title>30 novel species of actinomycetes from the DSMZ collection.</title>
        <authorList>
            <person name="Nouioui I."/>
        </authorList>
    </citation>
    <scope>NUCLEOTIDE SEQUENCE</scope>
    <source>
        <strain evidence="1">DSM 40473</strain>
    </source>
</reference>
<dbReference type="Proteomes" id="UP001180531">
    <property type="component" value="Unassembled WGS sequence"/>
</dbReference>
<organism evidence="1 2">
    <name type="scientific">Streptomyces hesseae</name>
    <dbReference type="NCBI Taxonomy" id="3075519"/>
    <lineage>
        <taxon>Bacteria</taxon>
        <taxon>Bacillati</taxon>
        <taxon>Actinomycetota</taxon>
        <taxon>Actinomycetes</taxon>
        <taxon>Kitasatosporales</taxon>
        <taxon>Streptomycetaceae</taxon>
        <taxon>Streptomyces</taxon>
    </lineage>
</organism>
<gene>
    <name evidence="1" type="ORF">RM609_19910</name>
</gene>
<keyword evidence="2" id="KW-1185">Reference proteome</keyword>
<proteinExistence type="predicted"/>
<accession>A0ABU2SU19</accession>
<dbReference type="RefSeq" id="WP_311612676.1">
    <property type="nucleotide sequence ID" value="NZ_JAVRFI010000012.1"/>
</dbReference>
<evidence type="ECO:0000313" key="2">
    <source>
        <dbReference type="Proteomes" id="UP001180531"/>
    </source>
</evidence>
<comment type="caution">
    <text evidence="1">The sequence shown here is derived from an EMBL/GenBank/DDBJ whole genome shotgun (WGS) entry which is preliminary data.</text>
</comment>